<evidence type="ECO:0000256" key="1">
    <source>
        <dbReference type="SAM" id="SignalP"/>
    </source>
</evidence>
<gene>
    <name evidence="2" type="ORF">GMD59_18340</name>
</gene>
<proteinExistence type="predicted"/>
<reference evidence="2 3" key="1">
    <citation type="journal article" date="2019" name="Nat. Med.">
        <title>A library of human gut bacterial isolates paired with longitudinal multiomics data enables mechanistic microbiome research.</title>
        <authorList>
            <person name="Poyet M."/>
            <person name="Groussin M."/>
            <person name="Gibbons S.M."/>
            <person name="Avila-Pacheco J."/>
            <person name="Jiang X."/>
            <person name="Kearney S.M."/>
            <person name="Perrotta A.R."/>
            <person name="Berdy B."/>
            <person name="Zhao S."/>
            <person name="Lieberman T.D."/>
            <person name="Swanson P.K."/>
            <person name="Smith M."/>
            <person name="Roesemann S."/>
            <person name="Alexander J.E."/>
            <person name="Rich S.A."/>
            <person name="Livny J."/>
            <person name="Vlamakis H."/>
            <person name="Clish C."/>
            <person name="Bullock K."/>
            <person name="Deik A."/>
            <person name="Scott J."/>
            <person name="Pierce K.A."/>
            <person name="Xavier R.J."/>
            <person name="Alm E.J."/>
        </authorList>
    </citation>
    <scope>NUCLEOTIDE SEQUENCE [LARGE SCALE GENOMIC DNA]</scope>
    <source>
        <strain evidence="2 3">BIOML-A4</strain>
    </source>
</reference>
<feature type="chain" id="PRO_5026931439" description="Ricin B lectin domain-containing protein" evidence="1">
    <location>
        <begin position="25"/>
        <end position="182"/>
    </location>
</feature>
<dbReference type="AlphaFoldDB" id="A0A6L6LWV8"/>
<evidence type="ECO:0008006" key="4">
    <source>
        <dbReference type="Google" id="ProtNLM"/>
    </source>
</evidence>
<accession>A0A6L6LWV8</accession>
<comment type="caution">
    <text evidence="2">The sequence shown here is derived from an EMBL/GenBank/DDBJ whole genome shotgun (WGS) entry which is preliminary data.</text>
</comment>
<keyword evidence="1" id="KW-0732">Signal</keyword>
<name>A0A6L6LWV8_9FIRM</name>
<dbReference type="Proteomes" id="UP000472755">
    <property type="component" value="Unassembled WGS sequence"/>
</dbReference>
<evidence type="ECO:0000313" key="3">
    <source>
        <dbReference type="Proteomes" id="UP000472755"/>
    </source>
</evidence>
<sequence>MKKKIFAIVLCLIMAVALAIPAFATQSNVARAPVVGIPYFLACWNGQRDASGNMMVLRGNGMNATMTTNVMSDKGAWQYLAAPHGNMYLRNTASPQEVVNIYRVLQAGIYYECKGYWYDHSTSGRDQRIAVNGSQVYLANPLVSGTWYLQADRSALSVSSVIFYQDGARAQAQWYWGDARYN</sequence>
<protein>
    <recommendedName>
        <fullName evidence="4">Ricin B lectin domain-containing protein</fullName>
    </recommendedName>
</protein>
<organism evidence="2 3">
    <name type="scientific">Ruthenibacterium lactatiformans</name>
    <dbReference type="NCBI Taxonomy" id="1550024"/>
    <lineage>
        <taxon>Bacteria</taxon>
        <taxon>Bacillati</taxon>
        <taxon>Bacillota</taxon>
        <taxon>Clostridia</taxon>
        <taxon>Eubacteriales</taxon>
        <taxon>Oscillospiraceae</taxon>
        <taxon>Ruthenibacterium</taxon>
    </lineage>
</organism>
<feature type="signal peptide" evidence="1">
    <location>
        <begin position="1"/>
        <end position="24"/>
    </location>
</feature>
<dbReference type="EMBL" id="WMZU01000058">
    <property type="protein sequence ID" value="MTS29220.1"/>
    <property type="molecule type" value="Genomic_DNA"/>
</dbReference>
<dbReference type="RefSeq" id="WP_155202507.1">
    <property type="nucleotide sequence ID" value="NZ_JANGBT010000039.1"/>
</dbReference>
<evidence type="ECO:0000313" key="2">
    <source>
        <dbReference type="EMBL" id="MTS29220.1"/>
    </source>
</evidence>